<protein>
    <submittedName>
        <fullName evidence="1">Acetyltransferase</fullName>
    </submittedName>
</protein>
<organism evidence="1 2">
    <name type="scientific">Streptomyces phage Celia</name>
    <dbReference type="NCBI Taxonomy" id="2590946"/>
    <lineage>
        <taxon>Viruses</taxon>
        <taxon>Duplodnaviria</taxon>
        <taxon>Heunggongvirae</taxon>
        <taxon>Uroviricota</taxon>
        <taxon>Caudoviricetes</taxon>
        <taxon>Arquatrovirinae</taxon>
        <taxon>Celiavirus</taxon>
        <taxon>Celiavirus celia</taxon>
    </lineage>
</organism>
<evidence type="ECO:0000313" key="1">
    <source>
        <dbReference type="EMBL" id="QDP44281.1"/>
    </source>
</evidence>
<dbReference type="GO" id="GO:0016740">
    <property type="term" value="F:transferase activity"/>
    <property type="evidence" value="ECO:0007669"/>
    <property type="project" value="UniProtKB-KW"/>
</dbReference>
<name>A0A516KRF2_9CAUD</name>
<reference evidence="1 2" key="1">
    <citation type="submission" date="2019-06" db="EMBL/GenBank/DDBJ databases">
        <authorList>
            <person name="Lopez J."/>
            <person name="Ball K.N."/>
            <person name="Bhuiyan S."/>
            <person name="Nayek S."/>
            <person name="Sivoravong A."/>
            <person name="Hughes L.E."/>
            <person name="Garlena R.A."/>
            <person name="Russell D.A."/>
            <person name="Pope W.H."/>
            <person name="Jacobs-Sera D."/>
            <person name="Hatfull G.F."/>
        </authorList>
    </citation>
    <scope>NUCLEOTIDE SEQUENCE [LARGE SCALE GENOMIC DNA]</scope>
</reference>
<proteinExistence type="predicted"/>
<keyword evidence="1" id="KW-0808">Transferase</keyword>
<dbReference type="EMBL" id="MN062705">
    <property type="protein sequence ID" value="QDP44281.1"/>
    <property type="molecule type" value="Genomic_DNA"/>
</dbReference>
<dbReference type="GeneID" id="64470559"/>
<accession>A0A516KRF2</accession>
<dbReference type="KEGG" id="vg:64470559"/>
<sequence>MIEMYRTTRTHYGMALTAAREFSERIAGATSKIEDMPADARYFLSWDLRSGYGITKEGTLIGVFSIERGRGHDMIKDAISKGADNLDCFDGFLPGYYQKFGFRETHREANWTEGEPDVVFMALQV</sequence>
<gene>
    <name evidence="1" type="primary">78</name>
    <name evidence="1" type="ORF">SEA_CELIA_78</name>
</gene>
<dbReference type="Proteomes" id="UP000317273">
    <property type="component" value="Segment"/>
</dbReference>
<dbReference type="RefSeq" id="YP_010054642.1">
    <property type="nucleotide sequence ID" value="NC_054655.1"/>
</dbReference>
<evidence type="ECO:0000313" key="2">
    <source>
        <dbReference type="Proteomes" id="UP000317273"/>
    </source>
</evidence>
<keyword evidence="2" id="KW-1185">Reference proteome</keyword>